<dbReference type="Pfam" id="PF12323">
    <property type="entry name" value="HTH_OrfB_IS605"/>
    <property type="match status" value="1"/>
</dbReference>
<feature type="transmembrane region" description="Helical" evidence="8">
    <location>
        <begin position="810"/>
        <end position="829"/>
    </location>
</feature>
<feature type="transmembrane region" description="Helical" evidence="8">
    <location>
        <begin position="165"/>
        <end position="186"/>
    </location>
</feature>
<keyword evidence="4 8" id="KW-0812">Transmembrane</keyword>
<feature type="domain" description="CSC1/OSCA1-like N-terminal transmembrane" evidence="11">
    <location>
        <begin position="161"/>
        <end position="314"/>
    </location>
</feature>
<comment type="caution">
    <text evidence="13">The sequence shown here is derived from an EMBL/GenBank/DDBJ whole genome shotgun (WGS) entry which is preliminary data.</text>
</comment>
<dbReference type="PANTHER" id="PTHR13018:SF5">
    <property type="entry name" value="RE44586P"/>
    <property type="match status" value="1"/>
</dbReference>
<feature type="transmembrane region" description="Helical" evidence="8">
    <location>
        <begin position="668"/>
        <end position="690"/>
    </location>
</feature>
<dbReference type="InterPro" id="IPR003864">
    <property type="entry name" value="CSC1/OSCA1-like_7TM"/>
</dbReference>
<dbReference type="InterPro" id="IPR021027">
    <property type="entry name" value="Transposase_put_HTH"/>
</dbReference>
<feature type="transmembrane region" description="Helical" evidence="8">
    <location>
        <begin position="290"/>
        <end position="313"/>
    </location>
</feature>
<dbReference type="EMBL" id="CAJVPY010001854">
    <property type="protein sequence ID" value="CAG8539046.1"/>
    <property type="molecule type" value="Genomic_DNA"/>
</dbReference>
<evidence type="ECO:0000256" key="2">
    <source>
        <dbReference type="ARBA" id="ARBA00007779"/>
    </source>
</evidence>
<feature type="transmembrane region" description="Helical" evidence="8">
    <location>
        <begin position="730"/>
        <end position="757"/>
    </location>
</feature>
<dbReference type="InterPro" id="IPR045122">
    <property type="entry name" value="Csc1-like"/>
</dbReference>
<evidence type="ECO:0000259" key="9">
    <source>
        <dbReference type="Pfam" id="PF02714"/>
    </source>
</evidence>
<name>A0A9N9FIP9_9GLOM</name>
<keyword evidence="3" id="KW-0813">Transport</keyword>
<evidence type="ECO:0000256" key="7">
    <source>
        <dbReference type="SAM" id="MobiDB-lite"/>
    </source>
</evidence>
<gene>
    <name evidence="13" type="ORF">DERYTH_LOCUS4712</name>
</gene>
<feature type="domain" description="CSC1/OSCA1-like cytosolic" evidence="12">
    <location>
        <begin position="336"/>
        <end position="523"/>
    </location>
</feature>
<reference evidence="13" key="1">
    <citation type="submission" date="2021-06" db="EMBL/GenBank/DDBJ databases">
        <authorList>
            <person name="Kallberg Y."/>
            <person name="Tangrot J."/>
            <person name="Rosling A."/>
        </authorList>
    </citation>
    <scope>NUCLEOTIDE SEQUENCE</scope>
    <source>
        <strain evidence="13">MA453B</strain>
    </source>
</reference>
<accession>A0A9N9FIP9</accession>
<evidence type="ECO:0000256" key="1">
    <source>
        <dbReference type="ARBA" id="ARBA00004141"/>
    </source>
</evidence>
<evidence type="ECO:0000256" key="5">
    <source>
        <dbReference type="ARBA" id="ARBA00022989"/>
    </source>
</evidence>
<feature type="region of interest" description="Disordered" evidence="7">
    <location>
        <begin position="939"/>
        <end position="963"/>
    </location>
</feature>
<keyword evidence="5 8" id="KW-1133">Transmembrane helix</keyword>
<feature type="transmembrane region" description="Helical" evidence="8">
    <location>
        <begin position="627"/>
        <end position="648"/>
    </location>
</feature>
<evidence type="ECO:0000313" key="14">
    <source>
        <dbReference type="Proteomes" id="UP000789405"/>
    </source>
</evidence>
<feature type="transmembrane region" description="Helical" evidence="8">
    <location>
        <begin position="228"/>
        <end position="258"/>
    </location>
</feature>
<sequence>MFLSAHKATKIKPETTSKVYKPYWNDRAKVLSEKLWLPTENDVVCDTNSWFFSTIRLPSNVSCPRVSVGNKEDELIAELKGKKRKITMVRKSKKRKTNESMCRTLNVRLYPNHAQKQMLKRWMGLSRLNNSVKMLVADQLPLGINTSESPIQDDTGKTTFLTTQLIFATVIGVTSFLLFCLLRTRWSTIFAPRSRLRLEGLAPQSLPDSFFWWIVTLFKMPESEVLDLVGLDAAVLLSFFVMSYRLFAFCSFFGLVILSPIKLTGYMPGNHSKNLQEDDPIGIPENELEAYGILLSYAIFTWVFSFATFYFTYDNYREFSIMRHRYYCKWKNTISARTVMVTVLPKKLQEEPALAEFYDSLGLGTVESVVVYKNVRKLRHALEMRTYYLRELERAYREYLGNPCDYPDYDPIKALNEFELNKEITALQDIDIHRKRPTIRTGCLYLFGKKVDKIDYYTDLFKSYDELVEQGRKHRKYKPTSVGFVTFENITSAQLAAQVLIYDEPFQCHTTMAPEPWDVYWHNLIIREREKLIRTVIVNLVIILMVSSWGLATLRIASLLRLSTLEKVFPWLANLAKKNKFLKWFIQSTLPPIALTALNNVLPPKLMSYLSSIQGFYTRSTIELSTFAKYFFFLILTLFEIPFAKALIDDIFENPKDIADQLAKTLPGSAPLFINLVVLQGIGLFPVHLLQMSEIAFTLFMRIFVTKTPREYAEASAPPFLDFGQELPPVILIFVIVLIYSSITPIILPFGAIYFFLGYLTYKYLLLYVYYHPYETSGLVWPKIFHRIIVGLYIYQLMMIGYLSLRKCKFMALSLTPLLVITAIFYYYVNEAYARNAAFIPLKTLTEECTDDDSSSMPSTSGKMNIRSDIEIYHAEPELYTDYSQPPMTLYNGVLNTGMRNYGAPALVGVLPWLWLPVKGDKPNEMNKHGFFRRLLGFNNKSKQPNDEESEPLLSEPTESETVQRANAKILEEKHKALNDLKNPHIYYPHPERLRLNDDNINESRNNVASGSGSNST</sequence>
<feature type="transmembrane region" description="Helical" evidence="8">
    <location>
        <begin position="784"/>
        <end position="803"/>
    </location>
</feature>
<feature type="transmembrane region" description="Helical" evidence="8">
    <location>
        <begin position="536"/>
        <end position="561"/>
    </location>
</feature>
<dbReference type="Proteomes" id="UP000789405">
    <property type="component" value="Unassembled WGS sequence"/>
</dbReference>
<dbReference type="InterPro" id="IPR027815">
    <property type="entry name" value="CSC1/OSCA1-like_cyt"/>
</dbReference>
<evidence type="ECO:0000259" key="11">
    <source>
        <dbReference type="Pfam" id="PF13967"/>
    </source>
</evidence>
<evidence type="ECO:0000259" key="12">
    <source>
        <dbReference type="Pfam" id="PF14703"/>
    </source>
</evidence>
<dbReference type="PANTHER" id="PTHR13018">
    <property type="entry name" value="PROBABLE MEMBRANE PROTEIN DUF221-RELATED"/>
    <property type="match status" value="1"/>
</dbReference>
<feature type="domain" description="Transposase putative helix-turn-helix" evidence="10">
    <location>
        <begin position="103"/>
        <end position="128"/>
    </location>
</feature>
<organism evidence="13 14">
    <name type="scientific">Dentiscutata erythropus</name>
    <dbReference type="NCBI Taxonomy" id="1348616"/>
    <lineage>
        <taxon>Eukaryota</taxon>
        <taxon>Fungi</taxon>
        <taxon>Fungi incertae sedis</taxon>
        <taxon>Mucoromycota</taxon>
        <taxon>Glomeromycotina</taxon>
        <taxon>Glomeromycetes</taxon>
        <taxon>Diversisporales</taxon>
        <taxon>Gigasporaceae</taxon>
        <taxon>Dentiscutata</taxon>
    </lineage>
</organism>
<dbReference type="Pfam" id="PF02714">
    <property type="entry name" value="RSN1_7TM"/>
    <property type="match status" value="1"/>
</dbReference>
<feature type="region of interest" description="Disordered" evidence="7">
    <location>
        <begin position="982"/>
        <end position="1017"/>
    </location>
</feature>
<dbReference type="AlphaFoldDB" id="A0A9N9FIP9"/>
<comment type="similarity">
    <text evidence="2">Belongs to the CSC1 (TC 1.A.17) family.</text>
</comment>
<dbReference type="Pfam" id="PF14703">
    <property type="entry name" value="PHM7_cyt"/>
    <property type="match status" value="1"/>
</dbReference>
<evidence type="ECO:0000256" key="8">
    <source>
        <dbReference type="SAM" id="Phobius"/>
    </source>
</evidence>
<dbReference type="GO" id="GO:0005227">
    <property type="term" value="F:calcium-activated cation channel activity"/>
    <property type="evidence" value="ECO:0007669"/>
    <property type="project" value="InterPro"/>
</dbReference>
<keyword evidence="6 8" id="KW-0472">Membrane</keyword>
<evidence type="ECO:0000256" key="6">
    <source>
        <dbReference type="ARBA" id="ARBA00023136"/>
    </source>
</evidence>
<proteinExistence type="inferred from homology"/>
<feature type="domain" description="CSC1/OSCA1-like 7TM region" evidence="9">
    <location>
        <begin position="534"/>
        <end position="802"/>
    </location>
</feature>
<evidence type="ECO:0000256" key="4">
    <source>
        <dbReference type="ARBA" id="ARBA00022692"/>
    </source>
</evidence>
<feature type="compositionally biased region" description="Low complexity" evidence="7">
    <location>
        <begin position="952"/>
        <end position="961"/>
    </location>
</feature>
<feature type="compositionally biased region" description="Polar residues" evidence="7">
    <location>
        <begin position="1003"/>
        <end position="1017"/>
    </location>
</feature>
<evidence type="ECO:0000259" key="10">
    <source>
        <dbReference type="Pfam" id="PF12323"/>
    </source>
</evidence>
<comment type="subcellular location">
    <subcellularLocation>
        <location evidence="1">Membrane</location>
        <topology evidence="1">Multi-pass membrane protein</topology>
    </subcellularLocation>
</comment>
<protein>
    <submittedName>
        <fullName evidence="13">24571_t:CDS:1</fullName>
    </submittedName>
</protein>
<dbReference type="InterPro" id="IPR032880">
    <property type="entry name" value="CSC1/OSCA1-like_N"/>
</dbReference>
<dbReference type="GO" id="GO:0005886">
    <property type="term" value="C:plasma membrane"/>
    <property type="evidence" value="ECO:0007669"/>
    <property type="project" value="TreeGrafter"/>
</dbReference>
<keyword evidence="14" id="KW-1185">Reference proteome</keyword>
<evidence type="ECO:0000256" key="3">
    <source>
        <dbReference type="ARBA" id="ARBA00022448"/>
    </source>
</evidence>
<dbReference type="OrthoDB" id="1689567at2759"/>
<dbReference type="Pfam" id="PF13967">
    <property type="entry name" value="RSN1_TM"/>
    <property type="match status" value="1"/>
</dbReference>
<evidence type="ECO:0000313" key="13">
    <source>
        <dbReference type="EMBL" id="CAG8539046.1"/>
    </source>
</evidence>